<dbReference type="OrthoDB" id="4849160at2759"/>
<name>N1PX89_DOTSN</name>
<evidence type="ECO:0000256" key="1">
    <source>
        <dbReference type="ARBA" id="ARBA00001973"/>
    </source>
</evidence>
<reference evidence="8 9" key="2">
    <citation type="journal article" date="2012" name="PLoS Pathog.">
        <title>Diverse lifestyles and strategies of plant pathogenesis encoded in the genomes of eighteen Dothideomycetes fungi.</title>
        <authorList>
            <person name="Ohm R.A."/>
            <person name="Feau N."/>
            <person name="Henrissat B."/>
            <person name="Schoch C.L."/>
            <person name="Horwitz B.A."/>
            <person name="Barry K.W."/>
            <person name="Condon B.J."/>
            <person name="Copeland A.C."/>
            <person name="Dhillon B."/>
            <person name="Glaser F."/>
            <person name="Hesse C.N."/>
            <person name="Kosti I."/>
            <person name="LaButti K."/>
            <person name="Lindquist E.A."/>
            <person name="Lucas S."/>
            <person name="Salamov A.A."/>
            <person name="Bradshaw R.E."/>
            <person name="Ciuffetti L."/>
            <person name="Hamelin R.C."/>
            <person name="Kema G.H.J."/>
            <person name="Lawrence C."/>
            <person name="Scott J.A."/>
            <person name="Spatafora J.W."/>
            <person name="Turgeon B.G."/>
            <person name="de Wit P.J.G.M."/>
            <person name="Zhong S."/>
            <person name="Goodwin S.B."/>
            <person name="Grigoriev I.V."/>
        </authorList>
    </citation>
    <scope>NUCLEOTIDE SEQUENCE [LARGE SCALE GENOMIC DNA]</scope>
    <source>
        <strain evidence="9">NZE10 / CBS 128990</strain>
    </source>
</reference>
<feature type="region of interest" description="Disordered" evidence="5">
    <location>
        <begin position="293"/>
        <end position="314"/>
    </location>
</feature>
<keyword evidence="3" id="KW-0964">Secreted</keyword>
<accession>N1PX89</accession>
<keyword evidence="8" id="KW-0378">Hydrolase</keyword>
<evidence type="ECO:0000259" key="7">
    <source>
        <dbReference type="Pfam" id="PF03443"/>
    </source>
</evidence>
<evidence type="ECO:0000313" key="8">
    <source>
        <dbReference type="EMBL" id="EME48042.1"/>
    </source>
</evidence>
<dbReference type="OMA" id="HGHVTNV"/>
<keyword evidence="4" id="KW-1015">Disulfide bond</keyword>
<organism evidence="8 9">
    <name type="scientific">Dothistroma septosporum (strain NZE10 / CBS 128990)</name>
    <name type="common">Red band needle blight fungus</name>
    <name type="synonym">Mycosphaerella pini</name>
    <dbReference type="NCBI Taxonomy" id="675120"/>
    <lineage>
        <taxon>Eukaryota</taxon>
        <taxon>Fungi</taxon>
        <taxon>Dikarya</taxon>
        <taxon>Ascomycota</taxon>
        <taxon>Pezizomycotina</taxon>
        <taxon>Dothideomycetes</taxon>
        <taxon>Dothideomycetidae</taxon>
        <taxon>Mycosphaerellales</taxon>
        <taxon>Mycosphaerellaceae</taxon>
        <taxon>Dothistroma</taxon>
    </lineage>
</organism>
<dbReference type="InterPro" id="IPR005103">
    <property type="entry name" value="AA9_LPMO"/>
</dbReference>
<evidence type="ECO:0000256" key="3">
    <source>
        <dbReference type="ARBA" id="ARBA00022525"/>
    </source>
</evidence>
<dbReference type="GO" id="GO:0016787">
    <property type="term" value="F:hydrolase activity"/>
    <property type="evidence" value="ECO:0007669"/>
    <property type="project" value="UniProtKB-KW"/>
</dbReference>
<dbReference type="EMBL" id="KB446536">
    <property type="protein sequence ID" value="EME48042.1"/>
    <property type="molecule type" value="Genomic_DNA"/>
</dbReference>
<dbReference type="STRING" id="675120.N1PX89"/>
<feature type="domain" description="Auxiliary Activity family 9 catalytic" evidence="7">
    <location>
        <begin position="20"/>
        <end position="235"/>
    </location>
</feature>
<evidence type="ECO:0000256" key="4">
    <source>
        <dbReference type="ARBA" id="ARBA00023157"/>
    </source>
</evidence>
<evidence type="ECO:0000256" key="6">
    <source>
        <dbReference type="SAM" id="SignalP"/>
    </source>
</evidence>
<proteinExistence type="predicted"/>
<evidence type="ECO:0000256" key="2">
    <source>
        <dbReference type="ARBA" id="ARBA00004613"/>
    </source>
</evidence>
<keyword evidence="6" id="KW-0732">Signal</keyword>
<feature type="signal peptide" evidence="6">
    <location>
        <begin position="1"/>
        <end position="19"/>
    </location>
</feature>
<protein>
    <submittedName>
        <fullName evidence="8">Glycoside hydrolase family 61 protein</fullName>
    </submittedName>
</protein>
<evidence type="ECO:0000256" key="5">
    <source>
        <dbReference type="SAM" id="MobiDB-lite"/>
    </source>
</evidence>
<comment type="subcellular location">
    <subcellularLocation>
        <location evidence="2">Secreted</location>
    </subcellularLocation>
</comment>
<feature type="chain" id="PRO_5004110248" evidence="6">
    <location>
        <begin position="20"/>
        <end position="445"/>
    </location>
</feature>
<dbReference type="GO" id="GO:0005576">
    <property type="term" value="C:extracellular region"/>
    <property type="evidence" value="ECO:0007669"/>
    <property type="project" value="UniProtKB-SubCell"/>
</dbReference>
<dbReference type="Gene3D" id="2.70.50.70">
    <property type="match status" value="1"/>
</dbReference>
<sequence length="445" mass="46041">MSILCTAAGLVFLAASVSAHGYVEGIVADGTFYQGYNPSFQYQQTAPSVAGWSDPENLANGYIAPSAFADPDIVCHLGATPGTAAATVAAGGKVELQWNTWPESHHGPVLAYLAPVPAEDWSDVNKSALSFVKISEGGLVDGSSSPGTWASDQLIANNNSWVVTIPDSIAPGKYVLRHEIIALHSAGQDDGAQAYPQCVNLEVTGSGTASPEGEAATSFYKKDDAGILVNIYTSGYSYIIPGPTLWSGAGTAARQTEVAASGSAAASNVAATPSAALTSAQAVTSAGARTSAAVQENQETKTQKTSEPVSYSSIASSSTTEADVGATTVKSSCTTTLYVSATAAVTVTGPALYSAIATLTSAIPSEAFTSTLPAYSAATAPTGSYAGNTNDTLRWGDLPTKPLPEGWTLKDLLQWVTYLLKQSWTRKDQRNHARDFEEAEDVGPF</sequence>
<dbReference type="eggNOG" id="ENOG502RY3D">
    <property type="taxonomic scope" value="Eukaryota"/>
</dbReference>
<dbReference type="PANTHER" id="PTHR33353:SF34">
    <property type="entry name" value="ENDO-BETA-1,4-GLUCANASE D"/>
    <property type="match status" value="1"/>
</dbReference>
<dbReference type="CDD" id="cd21175">
    <property type="entry name" value="LPMO_AA9"/>
    <property type="match status" value="1"/>
</dbReference>
<dbReference type="AlphaFoldDB" id="N1PX89"/>
<dbReference type="PANTHER" id="PTHR33353">
    <property type="entry name" value="PUTATIVE (AFU_ORTHOLOGUE AFUA_1G12560)-RELATED"/>
    <property type="match status" value="1"/>
</dbReference>
<gene>
    <name evidence="8" type="ORF">DOTSEDRAFT_167582</name>
</gene>
<dbReference type="InterPro" id="IPR049892">
    <property type="entry name" value="AA9"/>
</dbReference>
<reference evidence="9" key="1">
    <citation type="journal article" date="2012" name="PLoS Genet.">
        <title>The genomes of the fungal plant pathogens Cladosporium fulvum and Dothistroma septosporum reveal adaptation to different hosts and lifestyles but also signatures of common ancestry.</title>
        <authorList>
            <person name="de Wit P.J.G.M."/>
            <person name="van der Burgt A."/>
            <person name="Oekmen B."/>
            <person name="Stergiopoulos I."/>
            <person name="Abd-Elsalam K.A."/>
            <person name="Aerts A.L."/>
            <person name="Bahkali A.H."/>
            <person name="Beenen H.G."/>
            <person name="Chettri P."/>
            <person name="Cox M.P."/>
            <person name="Datema E."/>
            <person name="de Vries R.P."/>
            <person name="Dhillon B."/>
            <person name="Ganley A.R."/>
            <person name="Griffiths S.A."/>
            <person name="Guo Y."/>
            <person name="Hamelin R.C."/>
            <person name="Henrissat B."/>
            <person name="Kabir M.S."/>
            <person name="Jashni M.K."/>
            <person name="Kema G."/>
            <person name="Klaubauf S."/>
            <person name="Lapidus A."/>
            <person name="Levasseur A."/>
            <person name="Lindquist E."/>
            <person name="Mehrabi R."/>
            <person name="Ohm R.A."/>
            <person name="Owen T.J."/>
            <person name="Salamov A."/>
            <person name="Schwelm A."/>
            <person name="Schijlen E."/>
            <person name="Sun H."/>
            <person name="van den Burg H.A."/>
            <person name="van Ham R.C.H.J."/>
            <person name="Zhang S."/>
            <person name="Goodwin S.B."/>
            <person name="Grigoriev I.V."/>
            <person name="Collemare J."/>
            <person name="Bradshaw R.E."/>
        </authorList>
    </citation>
    <scope>NUCLEOTIDE SEQUENCE [LARGE SCALE GENOMIC DNA]</scope>
    <source>
        <strain evidence="9">NZE10 / CBS 128990</strain>
    </source>
</reference>
<dbReference type="Pfam" id="PF03443">
    <property type="entry name" value="AA9"/>
    <property type="match status" value="1"/>
</dbReference>
<dbReference type="HOGENOM" id="CLU_031730_1_0_1"/>
<keyword evidence="9" id="KW-1185">Reference proteome</keyword>
<dbReference type="Proteomes" id="UP000016933">
    <property type="component" value="Unassembled WGS sequence"/>
</dbReference>
<evidence type="ECO:0000313" key="9">
    <source>
        <dbReference type="Proteomes" id="UP000016933"/>
    </source>
</evidence>
<comment type="cofactor">
    <cofactor evidence="1">
        <name>Cu(2+)</name>
        <dbReference type="ChEBI" id="CHEBI:29036"/>
    </cofactor>
</comment>